<feature type="domain" description="GCVT N-terminal" evidence="4">
    <location>
        <begin position="627"/>
        <end position="898"/>
    </location>
</feature>
<dbReference type="PRINTS" id="PR00411">
    <property type="entry name" value="PNDRDTASEI"/>
</dbReference>
<dbReference type="SUPFAM" id="SSF103025">
    <property type="entry name" value="Folate-binding domain"/>
    <property type="match status" value="1"/>
</dbReference>
<sequence length="1011" mass="108466">MTNRFRTPSGGRIDRAAPVSFRFDGKTFTGYRGDTLASALIANGVHLVGRSFKYHRPRGFISAGSDEPNALVNVVRDGARQAPNLRATQVEIYEGLKAESQNRWPSLGFDAGAVNDLFSPFLPSGFYYKTFMWPAGAWKRFYEPKIRAMAGLGVAPTLPDPDRYTQNYAHCDVLVVGAGPAGLAAALAAASSGAKVILVDEQAEFGGSLLSETTAIIEGKPTADWLADTLANLAAKDNVTLLPRTTAFGYFPHNLIALAERVTDHLAAPGADLPRERLWQVRAKEVVLATGALERPLVFPENDRPGVLLADSGRTYLNRYGVRPGERAVIFTACDAGYRAALDLKAGGVAIAAIADLRSELTGELPAHALKAGIDVRPSTVVTGTSGRLRVSGASLAKVKHGTVGPSESIACDVVLMSGGFTPSVHLFSQSRGNLVWDGAAGAYLPGTSVERERSAGASRGLSGLQRVLEDGYAQGEAAAKAARNFTSPARGQTPAPAESSRSIPASAEDLGTDGFIGATPHSRNPAFVKAFVDWQNDVTAKDIKLATREGFRSIEHVKRYTTTGMATDQGKTSNMNALGIVSEALDTPVPQIGLTTFRPPFTPTTFGIFAGEARGNLFDPLRKTAIHYWAAEHGAAFEDVSLWKRAHYFPRAGEDMHAAVARECKAVRASVGLFDASTLGKIEVVGPDAAEFMNRIYTNAWAKLEPGRLRYGVMLREDGFVMDDGVVGRLAPDRFHVTTTTGGAPRVLAHMEDYLQTEWPDLDVWLTSTTEQWAVIAVQGPKAREVIAPLIEGIDLSKEAFPHMSVREGRICGVPTRLFSVSFTGELGFEINVPAEYGRSVWEAVYAAGERFGITPYGTETMHVLRAEKGYIIVGQETDGTATPDDVGLGWAVGKAKKDFVGKRSLARAAFSAPDRKQLVGLRTTDPRVVLEEGAQIVTDPSAPIPVPMLGFVTSSYNSAVLGRSIALAMIKGGRARIGQKLTVPMETHAIEVEVVEPIFYDPKGERLNG</sequence>
<dbReference type="Proteomes" id="UP000433050">
    <property type="component" value="Unassembled WGS sequence"/>
</dbReference>
<dbReference type="SUPFAM" id="SSF101790">
    <property type="entry name" value="Aminomethyltransferase beta-barrel domain"/>
    <property type="match status" value="1"/>
</dbReference>
<dbReference type="EC" id="1.5.3.1" evidence="8"/>
<protein>
    <submittedName>
        <fullName evidence="8">Sarcosine oxidase subunit alpha</fullName>
        <ecNumber evidence="8">1.5.3.1</ecNumber>
    </submittedName>
</protein>
<keyword evidence="2 8" id="KW-0560">Oxidoreductase</keyword>
<evidence type="ECO:0000256" key="3">
    <source>
        <dbReference type="SAM" id="MobiDB-lite"/>
    </source>
</evidence>
<dbReference type="Gene3D" id="3.30.1360.120">
    <property type="entry name" value="Probable tRNA modification gtpase trme, domain 1"/>
    <property type="match status" value="1"/>
</dbReference>
<dbReference type="Gene3D" id="1.10.10.1100">
    <property type="entry name" value="BFD-like [2Fe-2S]-binding domain"/>
    <property type="match status" value="1"/>
</dbReference>
<evidence type="ECO:0000259" key="6">
    <source>
        <dbReference type="Pfam" id="PF08669"/>
    </source>
</evidence>
<dbReference type="InterPro" id="IPR013977">
    <property type="entry name" value="GcvT_C"/>
</dbReference>
<proteinExistence type="inferred from homology"/>
<dbReference type="Pfam" id="PF07992">
    <property type="entry name" value="Pyr_redox_2"/>
    <property type="match status" value="1"/>
</dbReference>
<dbReference type="AlphaFoldDB" id="A0A5S9PI03"/>
<dbReference type="NCBIfam" id="TIGR01372">
    <property type="entry name" value="soxA"/>
    <property type="match status" value="1"/>
</dbReference>
<dbReference type="InterPro" id="IPR041117">
    <property type="entry name" value="SoxA_A3"/>
</dbReference>
<dbReference type="PANTHER" id="PTHR43757:SF2">
    <property type="entry name" value="AMINOMETHYLTRANSFERASE, MITOCHONDRIAL"/>
    <property type="match status" value="1"/>
</dbReference>
<dbReference type="PANTHER" id="PTHR43757">
    <property type="entry name" value="AMINOMETHYLTRANSFERASE"/>
    <property type="match status" value="1"/>
</dbReference>
<dbReference type="Pfam" id="PF17806">
    <property type="entry name" value="SO_alpha_A3"/>
    <property type="match status" value="1"/>
</dbReference>
<reference evidence="8 9" key="1">
    <citation type="submission" date="2019-12" db="EMBL/GenBank/DDBJ databases">
        <authorList>
            <person name="Reyes-Prieto M."/>
        </authorList>
    </citation>
    <scope>NUCLEOTIDE SEQUENCE [LARGE SCALE GENOMIC DNA]</scope>
    <source>
        <strain evidence="8">HF14-78462</strain>
    </source>
</reference>
<dbReference type="InterPro" id="IPR029043">
    <property type="entry name" value="GcvT/YgfZ_C"/>
</dbReference>
<evidence type="ECO:0000259" key="7">
    <source>
        <dbReference type="Pfam" id="PF17806"/>
    </source>
</evidence>
<organism evidence="8 9">
    <name type="scientific">Starkeya nomas</name>
    <dbReference type="NCBI Taxonomy" id="2666134"/>
    <lineage>
        <taxon>Bacteria</taxon>
        <taxon>Pseudomonadati</taxon>
        <taxon>Pseudomonadota</taxon>
        <taxon>Alphaproteobacteria</taxon>
        <taxon>Hyphomicrobiales</taxon>
        <taxon>Xanthobacteraceae</taxon>
        <taxon>Starkeya</taxon>
    </lineage>
</organism>
<dbReference type="InterPro" id="IPR028896">
    <property type="entry name" value="GcvT/YgfZ/DmdA"/>
</dbReference>
<evidence type="ECO:0000313" key="9">
    <source>
        <dbReference type="Proteomes" id="UP000433050"/>
    </source>
</evidence>
<dbReference type="InterPro" id="IPR036188">
    <property type="entry name" value="FAD/NAD-bd_sf"/>
</dbReference>
<keyword evidence="9" id="KW-1185">Reference proteome</keyword>
<dbReference type="GO" id="GO:0008115">
    <property type="term" value="F:sarcosine oxidase activity"/>
    <property type="evidence" value="ECO:0007669"/>
    <property type="project" value="UniProtKB-EC"/>
</dbReference>
<dbReference type="GO" id="GO:0046653">
    <property type="term" value="P:tetrahydrofolate metabolic process"/>
    <property type="evidence" value="ECO:0007669"/>
    <property type="project" value="InterPro"/>
</dbReference>
<dbReference type="Pfam" id="PF01571">
    <property type="entry name" value="GCV_T"/>
    <property type="match status" value="1"/>
</dbReference>
<evidence type="ECO:0000313" key="8">
    <source>
        <dbReference type="EMBL" id="CAA0103628.1"/>
    </source>
</evidence>
<feature type="region of interest" description="Disordered" evidence="3">
    <location>
        <begin position="480"/>
        <end position="511"/>
    </location>
</feature>
<dbReference type="InterPro" id="IPR023753">
    <property type="entry name" value="FAD/NAD-binding_dom"/>
</dbReference>
<name>A0A5S9PI03_9HYPH</name>
<dbReference type="RefSeq" id="WP_159599779.1">
    <property type="nucleotide sequence ID" value="NZ_CACSAS010000001.1"/>
</dbReference>
<dbReference type="PIRSF" id="PIRSF037980">
    <property type="entry name" value="SoxA"/>
    <property type="match status" value="1"/>
</dbReference>
<evidence type="ECO:0000259" key="5">
    <source>
        <dbReference type="Pfam" id="PF07992"/>
    </source>
</evidence>
<accession>A0A5S9PI03</accession>
<feature type="domain" description="SoxA A3" evidence="7">
    <location>
        <begin position="530"/>
        <end position="612"/>
    </location>
</feature>
<gene>
    <name evidence="8" type="primary">soxA_2</name>
    <name evidence="8" type="ORF">STARVERO_03036</name>
</gene>
<evidence type="ECO:0000256" key="1">
    <source>
        <dbReference type="ARBA" id="ARBA00008609"/>
    </source>
</evidence>
<evidence type="ECO:0000259" key="4">
    <source>
        <dbReference type="Pfam" id="PF01571"/>
    </source>
</evidence>
<dbReference type="Pfam" id="PF08669">
    <property type="entry name" value="GCV_T_C"/>
    <property type="match status" value="1"/>
</dbReference>
<feature type="domain" description="FAD/NAD(P)-binding" evidence="5">
    <location>
        <begin position="172"/>
        <end position="431"/>
    </location>
</feature>
<dbReference type="InterPro" id="IPR006277">
    <property type="entry name" value="Sarcosine_oxidase_asu"/>
</dbReference>
<dbReference type="InterPro" id="IPR027266">
    <property type="entry name" value="TrmE/GcvT-like"/>
</dbReference>
<evidence type="ECO:0000256" key="2">
    <source>
        <dbReference type="ARBA" id="ARBA00023002"/>
    </source>
</evidence>
<dbReference type="InterPro" id="IPR041854">
    <property type="entry name" value="BFD-like_2Fe2S-bd_dom_sf"/>
</dbReference>
<dbReference type="InterPro" id="IPR042204">
    <property type="entry name" value="2Fe-2S-bd_N"/>
</dbReference>
<comment type="similarity">
    <text evidence="1">Belongs to the GcvT family.</text>
</comment>
<dbReference type="EMBL" id="CACSAS010000001">
    <property type="protein sequence ID" value="CAA0103628.1"/>
    <property type="molecule type" value="Genomic_DNA"/>
</dbReference>
<dbReference type="Gene3D" id="3.50.50.60">
    <property type="entry name" value="FAD/NAD(P)-binding domain"/>
    <property type="match status" value="1"/>
</dbReference>
<dbReference type="Pfam" id="PF13510">
    <property type="entry name" value="Fer2_4"/>
    <property type="match status" value="1"/>
</dbReference>
<feature type="domain" description="Aminomethyltransferase C-terminal" evidence="6">
    <location>
        <begin position="918"/>
        <end position="1003"/>
    </location>
</feature>
<dbReference type="PRINTS" id="PR00368">
    <property type="entry name" value="FADPNR"/>
</dbReference>
<dbReference type="SUPFAM" id="SSF51905">
    <property type="entry name" value="FAD/NAD(P)-binding domain"/>
    <property type="match status" value="1"/>
</dbReference>
<dbReference type="Gene3D" id="3.10.20.440">
    <property type="entry name" value="2Fe-2S iron-sulphur cluster binding domain, sarcosine oxidase, alpha subunit, N-terminal domain"/>
    <property type="match status" value="1"/>
</dbReference>
<dbReference type="InterPro" id="IPR006222">
    <property type="entry name" value="GCVT_N"/>
</dbReference>